<dbReference type="PANTHER" id="PTHR46922:SF4">
    <property type="entry name" value="DHHA1 DOMAIN PROTEIN"/>
    <property type="match status" value="1"/>
</dbReference>
<dbReference type="eggNOG" id="COG2404">
    <property type="taxonomic scope" value="Bacteria"/>
</dbReference>
<feature type="region of interest" description="Disordered" evidence="1">
    <location>
        <begin position="1"/>
        <end position="23"/>
    </location>
</feature>
<feature type="compositionally biased region" description="Basic and acidic residues" evidence="1">
    <location>
        <begin position="13"/>
        <end position="23"/>
    </location>
</feature>
<comment type="caution">
    <text evidence="2">The sequence shown here is derived from an EMBL/GenBank/DDBJ whole genome shotgun (WGS) entry which is preliminary data.</text>
</comment>
<dbReference type="PATRIC" id="fig|1088721.3.peg.355"/>
<dbReference type="OrthoDB" id="10630at2"/>
<dbReference type="SUPFAM" id="SSF64182">
    <property type="entry name" value="DHH phosphoesterases"/>
    <property type="match status" value="1"/>
</dbReference>
<dbReference type="EMBL" id="AGFM01000006">
    <property type="protein sequence ID" value="EHJ62848.1"/>
    <property type="molecule type" value="Genomic_DNA"/>
</dbReference>
<gene>
    <name evidence="2" type="ORF">NSU_0360</name>
</gene>
<feature type="compositionally biased region" description="Polar residues" evidence="1">
    <location>
        <begin position="1"/>
        <end position="12"/>
    </location>
</feature>
<dbReference type="InterPro" id="IPR038763">
    <property type="entry name" value="DHH_sf"/>
</dbReference>
<protein>
    <submittedName>
        <fullName evidence="2">Uncharacterized protein</fullName>
    </submittedName>
</protein>
<dbReference type="PANTHER" id="PTHR46922">
    <property type="entry name" value="DHHA1 DOMAIN PROTEIN"/>
    <property type="match status" value="1"/>
</dbReference>
<proteinExistence type="predicted"/>
<reference evidence="2 3" key="1">
    <citation type="journal article" date="2012" name="J. Bacteriol.">
        <title>Genome sequence of benzo(a)pyrene-degrading bacterium Novosphingobium pentaromativorans US6-1.</title>
        <authorList>
            <person name="Luo Y.R."/>
            <person name="Kang S.G."/>
            <person name="Kim S.J."/>
            <person name="Kim M.R."/>
            <person name="Li N."/>
            <person name="Lee J.H."/>
            <person name="Kwon K.K."/>
        </authorList>
    </citation>
    <scope>NUCLEOTIDE SEQUENCE [LARGE SCALE GENOMIC DNA]</scope>
    <source>
        <strain evidence="2 3">US6-1</strain>
    </source>
</reference>
<evidence type="ECO:0000313" key="3">
    <source>
        <dbReference type="Proteomes" id="UP000004030"/>
    </source>
</evidence>
<keyword evidence="3" id="KW-1185">Reference proteome</keyword>
<dbReference type="Proteomes" id="UP000004030">
    <property type="component" value="Unassembled WGS sequence"/>
</dbReference>
<accession>G6E7M5</accession>
<evidence type="ECO:0000256" key="1">
    <source>
        <dbReference type="SAM" id="MobiDB-lite"/>
    </source>
</evidence>
<organism evidence="2 3">
    <name type="scientific">Novosphingobium pentaromativorans US6-1</name>
    <dbReference type="NCBI Taxonomy" id="1088721"/>
    <lineage>
        <taxon>Bacteria</taxon>
        <taxon>Pseudomonadati</taxon>
        <taxon>Pseudomonadota</taxon>
        <taxon>Alphaproteobacteria</taxon>
        <taxon>Sphingomonadales</taxon>
        <taxon>Sphingomonadaceae</taxon>
        <taxon>Novosphingobium</taxon>
    </lineage>
</organism>
<name>G6E7M5_9SPHN</name>
<evidence type="ECO:0000313" key="2">
    <source>
        <dbReference type="EMBL" id="EHJ62848.1"/>
    </source>
</evidence>
<dbReference type="Gene3D" id="3.10.310.30">
    <property type="match status" value="1"/>
</dbReference>
<sequence length="498" mass="55766">MENGEITSATSGTDHDSSENEARSADHLLTTDHSVDAIKMIADQWSPDLIIYHDKCADGIVAAWACWRRWGNQPAYLACNYGMSPPEVDAILGRNILIVDFSFPEEDLRAMIALGAQSIVILDHHKTAQAALEPFQVFAARPERFTPEVAASMFNDLQIGGYPPILALFDMERSGARMAWDFASRFTFTPRLVELAEQYDLWRFQPGEHSPAEALHVEIQAGEMTVERMEVLDGQLTLDDRPIERGRAILRWKDQLVQEIAARAHLRTVAGVPDVIAVECPYSLVSAVGHYLLDQHPAAPFAAMSVSGEKSVTWSLRSHDDRTDVSEVAKSMGGGGHRNAAGFRENMVDDAAALAAKVTQQGADLVYQAKMLERVRDGLLFMDELDDEGDRVYFRSTNHADHFRDLYRDLRDWDMERAVFPAEDRDLYAEMRALRAENDRLYDLIKNPPKHDYWKPGDPDCPREIKAGNGELHTLRCKVCGQDSPRDVICRAGLGDVA</sequence>
<dbReference type="AlphaFoldDB" id="G6E7M5"/>
<dbReference type="RefSeq" id="WP_007011277.1">
    <property type="nucleotide sequence ID" value="NZ_AGFM01000006.1"/>
</dbReference>